<evidence type="ECO:0000256" key="1">
    <source>
        <dbReference type="ARBA" id="ARBA00022741"/>
    </source>
</evidence>
<dbReference type="InterPro" id="IPR017871">
    <property type="entry name" value="ABC_transporter-like_CS"/>
</dbReference>
<dbReference type="EMBL" id="JAGIOA010000001">
    <property type="protein sequence ID" value="MBP2377164.1"/>
    <property type="molecule type" value="Genomic_DNA"/>
</dbReference>
<evidence type="ECO:0000256" key="2">
    <source>
        <dbReference type="ARBA" id="ARBA00022840"/>
    </source>
</evidence>
<organism evidence="4 5">
    <name type="scientific">Microbacterium phyllosphaerae</name>
    <dbReference type="NCBI Taxonomy" id="124798"/>
    <lineage>
        <taxon>Bacteria</taxon>
        <taxon>Bacillati</taxon>
        <taxon>Actinomycetota</taxon>
        <taxon>Actinomycetes</taxon>
        <taxon>Micrococcales</taxon>
        <taxon>Microbacteriaceae</taxon>
        <taxon>Microbacterium</taxon>
    </lineage>
</organism>
<protein>
    <submittedName>
        <fullName evidence="4">ABC-type lipoprotein export system ATPase subunit</fullName>
    </submittedName>
</protein>
<evidence type="ECO:0000313" key="5">
    <source>
        <dbReference type="Proteomes" id="UP000703720"/>
    </source>
</evidence>
<dbReference type="InterPro" id="IPR003593">
    <property type="entry name" value="AAA+_ATPase"/>
</dbReference>
<dbReference type="PANTHER" id="PTHR24220">
    <property type="entry name" value="IMPORT ATP-BINDING PROTEIN"/>
    <property type="match status" value="1"/>
</dbReference>
<dbReference type="PROSITE" id="PS50893">
    <property type="entry name" value="ABC_TRANSPORTER_2"/>
    <property type="match status" value="1"/>
</dbReference>
<dbReference type="SMART" id="SM00382">
    <property type="entry name" value="AAA"/>
    <property type="match status" value="1"/>
</dbReference>
<feature type="domain" description="ABC transporter" evidence="3">
    <location>
        <begin position="2"/>
        <end position="205"/>
    </location>
</feature>
<comment type="caution">
    <text evidence="4">The sequence shown here is derived from an EMBL/GenBank/DDBJ whole genome shotgun (WGS) entry which is preliminary data.</text>
</comment>
<dbReference type="Proteomes" id="UP000703720">
    <property type="component" value="Unassembled WGS sequence"/>
</dbReference>
<keyword evidence="5" id="KW-1185">Reference proteome</keyword>
<gene>
    <name evidence="4" type="ORF">JOF42_000659</name>
</gene>
<keyword evidence="2" id="KW-0067">ATP-binding</keyword>
<evidence type="ECO:0000259" key="3">
    <source>
        <dbReference type="PROSITE" id="PS50893"/>
    </source>
</evidence>
<dbReference type="Pfam" id="PF00005">
    <property type="entry name" value="ABC_tran"/>
    <property type="match status" value="1"/>
</dbReference>
<dbReference type="RefSeq" id="WP_210096545.1">
    <property type="nucleotide sequence ID" value="NZ_BAAAIO010000001.1"/>
</dbReference>
<dbReference type="InterPro" id="IPR027417">
    <property type="entry name" value="P-loop_NTPase"/>
</dbReference>
<sequence length="206" mass="21833">MIELIDVSKTYGTGKVALHPTSARFGRGELVWLSGPSGSGKSTLLGIASLLVLESTGTVIVDGQKVARDDTTRNLVRERRFGIVPQTPRLFAELTPAQNVMLAAPSITREDAERALGRVGLRQRAARSVKTMSGGEQQRVSIARALAKDPDVLFADEPTSSLDDANASAIWGILRDAVDSGRAVVVASHDARIAGHADRRVAIGAV</sequence>
<proteinExistence type="predicted"/>
<dbReference type="SUPFAM" id="SSF52540">
    <property type="entry name" value="P-loop containing nucleoside triphosphate hydrolases"/>
    <property type="match status" value="1"/>
</dbReference>
<reference evidence="4 5" key="1">
    <citation type="submission" date="2021-03" db="EMBL/GenBank/DDBJ databases">
        <title>Sequencing the genomes of 1000 actinobacteria strains.</title>
        <authorList>
            <person name="Klenk H.-P."/>
        </authorList>
    </citation>
    <scope>NUCLEOTIDE SEQUENCE [LARGE SCALE GENOMIC DNA]</scope>
    <source>
        <strain evidence="4 5">DSM 13468</strain>
    </source>
</reference>
<keyword evidence="4" id="KW-0449">Lipoprotein</keyword>
<dbReference type="InterPro" id="IPR003439">
    <property type="entry name" value="ABC_transporter-like_ATP-bd"/>
</dbReference>
<dbReference type="Gene3D" id="3.40.50.300">
    <property type="entry name" value="P-loop containing nucleotide triphosphate hydrolases"/>
    <property type="match status" value="1"/>
</dbReference>
<accession>A0ABS4WLS9</accession>
<dbReference type="InterPro" id="IPR015854">
    <property type="entry name" value="ABC_transpr_LolD-like"/>
</dbReference>
<dbReference type="PROSITE" id="PS00211">
    <property type="entry name" value="ABC_TRANSPORTER_1"/>
    <property type="match status" value="1"/>
</dbReference>
<name>A0ABS4WLS9_9MICO</name>
<keyword evidence="1" id="KW-0547">Nucleotide-binding</keyword>
<evidence type="ECO:0000313" key="4">
    <source>
        <dbReference type="EMBL" id="MBP2377164.1"/>
    </source>
</evidence>